<feature type="chain" id="PRO_5043115765" description="High-affinity nitrate transporter" evidence="1">
    <location>
        <begin position="24"/>
        <end position="207"/>
    </location>
</feature>
<dbReference type="AlphaFoldDB" id="A0AAW2PKL6"/>
<dbReference type="GO" id="GO:0005886">
    <property type="term" value="C:plasma membrane"/>
    <property type="evidence" value="ECO:0007669"/>
    <property type="project" value="UniProtKB-UniRule"/>
</dbReference>
<keyword evidence="1" id="KW-0812">Transmembrane</keyword>
<reference evidence="2" key="1">
    <citation type="submission" date="2020-06" db="EMBL/GenBank/DDBJ databases">
        <authorList>
            <person name="Li T."/>
            <person name="Hu X."/>
            <person name="Zhang T."/>
            <person name="Song X."/>
            <person name="Zhang H."/>
            <person name="Dai N."/>
            <person name="Sheng W."/>
            <person name="Hou X."/>
            <person name="Wei L."/>
        </authorList>
    </citation>
    <scope>NUCLEOTIDE SEQUENCE</scope>
    <source>
        <strain evidence="2">G02</strain>
        <tissue evidence="2">Leaf</tissue>
    </source>
</reference>
<keyword evidence="1" id="KW-1003">Cell membrane</keyword>
<dbReference type="GO" id="GO:0010167">
    <property type="term" value="P:response to nitrate"/>
    <property type="evidence" value="ECO:0007669"/>
    <property type="project" value="UniProtKB-UniRule"/>
</dbReference>
<evidence type="ECO:0000313" key="2">
    <source>
        <dbReference type="EMBL" id="KAL0356264.1"/>
    </source>
</evidence>
<dbReference type="GO" id="GO:0042128">
    <property type="term" value="P:nitrate assimilation"/>
    <property type="evidence" value="ECO:0007669"/>
    <property type="project" value="UniProtKB-UniRule"/>
</dbReference>
<keyword evidence="1" id="KW-0534">Nitrate assimilation</keyword>
<organism evidence="2">
    <name type="scientific">Sesamum radiatum</name>
    <name type="common">Black benniseed</name>
    <dbReference type="NCBI Taxonomy" id="300843"/>
    <lineage>
        <taxon>Eukaryota</taxon>
        <taxon>Viridiplantae</taxon>
        <taxon>Streptophyta</taxon>
        <taxon>Embryophyta</taxon>
        <taxon>Tracheophyta</taxon>
        <taxon>Spermatophyta</taxon>
        <taxon>Magnoliopsida</taxon>
        <taxon>eudicotyledons</taxon>
        <taxon>Gunneridae</taxon>
        <taxon>Pentapetalae</taxon>
        <taxon>asterids</taxon>
        <taxon>lamiids</taxon>
        <taxon>Lamiales</taxon>
        <taxon>Pedaliaceae</taxon>
        <taxon>Sesamum</taxon>
    </lineage>
</organism>
<protein>
    <recommendedName>
        <fullName evidence="1">High-affinity nitrate transporter</fullName>
    </recommendedName>
</protein>
<sequence length="207" mass="22823">MAVQHFLAASALLLSCLTATSYSVTFSSLPRTLVVSTPTIQGHVLRAGEDNITLAWSFNTSLPVGTDSGYKTVKLKLCYAPISQKDRAWRKTVDDLAKDKTCQHKIASQAYSSSSSTFTWTLQKDVPTGTYFVRAYVQNSADEVVAYGQTTDAHKATNLFDIQAISGRHVSLDIASVCFSAFSVVSLFGFFFLEKRKSKSSQQKRMY</sequence>
<feature type="signal peptide" evidence="1">
    <location>
        <begin position="1"/>
        <end position="23"/>
    </location>
</feature>
<feature type="transmembrane region" description="Helical" evidence="1">
    <location>
        <begin position="174"/>
        <end position="193"/>
    </location>
</feature>
<dbReference type="GO" id="GO:0015112">
    <property type="term" value="F:nitrate transmembrane transporter activity"/>
    <property type="evidence" value="ECO:0007669"/>
    <property type="project" value="TreeGrafter"/>
</dbReference>
<dbReference type="Pfam" id="PF16974">
    <property type="entry name" value="NAR2"/>
    <property type="match status" value="1"/>
</dbReference>
<reference evidence="2" key="2">
    <citation type="journal article" date="2024" name="Plant">
        <title>Genomic evolution and insights into agronomic trait innovations of Sesamum species.</title>
        <authorList>
            <person name="Miao H."/>
            <person name="Wang L."/>
            <person name="Qu L."/>
            <person name="Liu H."/>
            <person name="Sun Y."/>
            <person name="Le M."/>
            <person name="Wang Q."/>
            <person name="Wei S."/>
            <person name="Zheng Y."/>
            <person name="Lin W."/>
            <person name="Duan Y."/>
            <person name="Cao H."/>
            <person name="Xiong S."/>
            <person name="Wang X."/>
            <person name="Wei L."/>
            <person name="Li C."/>
            <person name="Ma Q."/>
            <person name="Ju M."/>
            <person name="Zhao R."/>
            <person name="Li G."/>
            <person name="Mu C."/>
            <person name="Tian Q."/>
            <person name="Mei H."/>
            <person name="Zhang T."/>
            <person name="Gao T."/>
            <person name="Zhang H."/>
        </authorList>
    </citation>
    <scope>NUCLEOTIDE SEQUENCE</scope>
    <source>
        <strain evidence="2">G02</strain>
    </source>
</reference>
<dbReference type="InterPro" id="IPR016605">
    <property type="entry name" value="Transptr_NO3_Nar2"/>
</dbReference>
<keyword evidence="1" id="KW-0732">Signal</keyword>
<name>A0AAW2PKL6_SESRA</name>
<keyword evidence="1" id="KW-1133">Transmembrane helix</keyword>
<dbReference type="PIRSF" id="PIRSF012939">
    <property type="entry name" value="Transpt_NO3_Nar2"/>
    <property type="match status" value="1"/>
</dbReference>
<evidence type="ECO:0000256" key="1">
    <source>
        <dbReference type="PIRNR" id="PIRNR012939"/>
    </source>
</evidence>
<gene>
    <name evidence="2" type="ORF">Sradi_4073300</name>
</gene>
<dbReference type="EMBL" id="JACGWJ010000017">
    <property type="protein sequence ID" value="KAL0356264.1"/>
    <property type="molecule type" value="Genomic_DNA"/>
</dbReference>
<keyword evidence="1" id="KW-0472">Membrane</keyword>
<comment type="caution">
    <text evidence="2">The sequence shown here is derived from an EMBL/GenBank/DDBJ whole genome shotgun (WGS) entry which is preliminary data.</text>
</comment>
<comment type="similarity">
    <text evidence="1">Belongs to the NAR2 family.</text>
</comment>
<proteinExistence type="inferred from homology"/>
<comment type="function">
    <text evidence="1">Involved in nitrate transport.</text>
</comment>
<accession>A0AAW2PKL6</accession>
<dbReference type="PANTHER" id="PTHR34806:SF1">
    <property type="entry name" value="HIGH-AFFINITY NITRATE TRANSPORTER 3.1"/>
    <property type="match status" value="1"/>
</dbReference>
<dbReference type="PANTHER" id="PTHR34806">
    <property type="entry name" value="HIGH-AFFINITY NITRATE TRANSPORTER 3.2"/>
    <property type="match status" value="1"/>
</dbReference>